<reference evidence="4" key="1">
    <citation type="journal article" date="2019" name="Int. J. Syst. Evol. Microbiol.">
        <title>The Global Catalogue of Microorganisms (GCM) 10K type strain sequencing project: providing services to taxonomists for standard genome sequencing and annotation.</title>
        <authorList>
            <consortium name="The Broad Institute Genomics Platform"/>
            <consortium name="The Broad Institute Genome Sequencing Center for Infectious Disease"/>
            <person name="Wu L."/>
            <person name="Ma J."/>
        </authorList>
    </citation>
    <scope>NUCLEOTIDE SEQUENCE [LARGE SCALE GENOMIC DNA]</scope>
    <source>
        <strain evidence="4">CCUG 49560</strain>
    </source>
</reference>
<sequence length="381" mass="39992">MKRLSAAISTLTALVACLITMVAVPPAGAATTFTSVAVNQNGGNCLDLPNGSTANGVQLTQRACGGGANQNFTFTPVSGTTDQYTIGAPAAGKCVDVYGASTADNATVISWSCSTGDNQKFRLVAVTVTGTDRTFRLQAVHSGKCVVPAGGSSAAGTGLVQSPCDAVSSRVWRLPNHTSGGGGPATPPEKTVRVYWLKPSDVAFDQRWPDGIAGVMREAQRYYKQELGKTFTLNSTVVEVVNGDHVKSWYETTPNGSDPYWWTVFNMQQELLRKLSLRAPDPRWINVGEISAEGSGAGGGGGGGWVVLNQHDADGAAGVNGPMNRWYGGMVHELGHAFGLPDSSSTDGTPMSASFYAYPNTHFSQSQKNQILNGPYGAFLT</sequence>
<organism evidence="3 4">
    <name type="scientific">Sphaerisporangium corydalis</name>
    <dbReference type="NCBI Taxonomy" id="1441875"/>
    <lineage>
        <taxon>Bacteria</taxon>
        <taxon>Bacillati</taxon>
        <taxon>Actinomycetota</taxon>
        <taxon>Actinomycetes</taxon>
        <taxon>Streptosporangiales</taxon>
        <taxon>Streptosporangiaceae</taxon>
        <taxon>Sphaerisporangium</taxon>
    </lineage>
</organism>
<evidence type="ECO:0000313" key="3">
    <source>
        <dbReference type="EMBL" id="MFC4588537.1"/>
    </source>
</evidence>
<comment type="caution">
    <text evidence="3">The sequence shown here is derived from an EMBL/GenBank/DDBJ whole genome shotgun (WGS) entry which is preliminary data.</text>
</comment>
<dbReference type="Gene3D" id="3.40.390.10">
    <property type="entry name" value="Collagenase (Catalytic Domain)"/>
    <property type="match status" value="1"/>
</dbReference>
<dbReference type="PROSITE" id="PS51257">
    <property type="entry name" value="PROKAR_LIPOPROTEIN"/>
    <property type="match status" value="1"/>
</dbReference>
<keyword evidence="1" id="KW-0732">Signal</keyword>
<dbReference type="CDD" id="cd00161">
    <property type="entry name" value="beta-trefoil_Ricin-like"/>
    <property type="match status" value="1"/>
</dbReference>
<feature type="signal peptide" evidence="1">
    <location>
        <begin position="1"/>
        <end position="29"/>
    </location>
</feature>
<feature type="domain" description="Ricin B lectin" evidence="2">
    <location>
        <begin position="32"/>
        <end position="175"/>
    </location>
</feature>
<keyword evidence="4" id="KW-1185">Reference proteome</keyword>
<dbReference type="SUPFAM" id="SSF50370">
    <property type="entry name" value="Ricin B-like lectins"/>
    <property type="match status" value="1"/>
</dbReference>
<dbReference type="InterPro" id="IPR035992">
    <property type="entry name" value="Ricin_B-like_lectins"/>
</dbReference>
<dbReference type="EMBL" id="JBHSFN010000012">
    <property type="protein sequence ID" value="MFC4588537.1"/>
    <property type="molecule type" value="Genomic_DNA"/>
</dbReference>
<dbReference type="Proteomes" id="UP001595891">
    <property type="component" value="Unassembled WGS sequence"/>
</dbReference>
<dbReference type="PROSITE" id="PS50231">
    <property type="entry name" value="RICIN_B_LECTIN"/>
    <property type="match status" value="1"/>
</dbReference>
<evidence type="ECO:0000313" key="4">
    <source>
        <dbReference type="Proteomes" id="UP001595891"/>
    </source>
</evidence>
<dbReference type="Pfam" id="PF14200">
    <property type="entry name" value="RicinB_lectin_2"/>
    <property type="match status" value="2"/>
</dbReference>
<dbReference type="SMART" id="SM00458">
    <property type="entry name" value="RICIN"/>
    <property type="match status" value="1"/>
</dbReference>
<name>A0ABV9EGJ0_9ACTN</name>
<dbReference type="InterPro" id="IPR000772">
    <property type="entry name" value="Ricin_B_lectin"/>
</dbReference>
<gene>
    <name evidence="3" type="ORF">ACFO8L_20780</name>
</gene>
<protein>
    <submittedName>
        <fullName evidence="3">RICIN domain-containing protein</fullName>
    </submittedName>
</protein>
<dbReference type="RefSeq" id="WP_262847144.1">
    <property type="nucleotide sequence ID" value="NZ_JANZYP010000058.1"/>
</dbReference>
<dbReference type="InterPro" id="IPR024079">
    <property type="entry name" value="MetalloPept_cat_dom_sf"/>
</dbReference>
<dbReference type="Gene3D" id="2.80.10.50">
    <property type="match status" value="2"/>
</dbReference>
<feature type="chain" id="PRO_5045495812" evidence="1">
    <location>
        <begin position="30"/>
        <end position="381"/>
    </location>
</feature>
<evidence type="ECO:0000256" key="1">
    <source>
        <dbReference type="SAM" id="SignalP"/>
    </source>
</evidence>
<proteinExistence type="predicted"/>
<dbReference type="SUPFAM" id="SSF55486">
    <property type="entry name" value="Metalloproteases ('zincins'), catalytic domain"/>
    <property type="match status" value="1"/>
</dbReference>
<accession>A0ABV9EGJ0</accession>
<evidence type="ECO:0000259" key="2">
    <source>
        <dbReference type="SMART" id="SM00458"/>
    </source>
</evidence>